<name>Q5KES6_CRYD1</name>
<dbReference type="GeneID" id="3258251"/>
<sequence>MMSSTSSELCFDCANCVEMLPKGTTKSVTRPEILERLTRIENHIEVQTALLSSMAASKDYEKKVVYTDDDDELEEPDVQLCNVTREMAALKTYKPQPKVTNHKVIIEAALGRLDHVNGDSSIRWAQSVILGLQAAETLQNDKQMMELARVIGCLEACELRWAGDWRAGVASITLKELRTLMI</sequence>
<protein>
    <submittedName>
        <fullName evidence="1">Antiphagocytic protein, putative</fullName>
    </submittedName>
</protein>
<dbReference type="InParanoid" id="Q5KES6"/>
<dbReference type="Proteomes" id="UP000002149">
    <property type="component" value="Chromosome 6"/>
</dbReference>
<dbReference type="OrthoDB" id="2567848at2759"/>
<dbReference type="KEGG" id="cne:CNF04430"/>
<organism evidence="1 2">
    <name type="scientific">Cryptococcus deneoformans (strain JEC21 / ATCC MYA-565)</name>
    <name type="common">Cryptococcus neoformans var. neoformans serotype D</name>
    <dbReference type="NCBI Taxonomy" id="214684"/>
    <lineage>
        <taxon>Eukaryota</taxon>
        <taxon>Fungi</taxon>
        <taxon>Dikarya</taxon>
        <taxon>Basidiomycota</taxon>
        <taxon>Agaricomycotina</taxon>
        <taxon>Tremellomycetes</taxon>
        <taxon>Tremellales</taxon>
        <taxon>Cryptococcaceae</taxon>
        <taxon>Cryptococcus</taxon>
        <taxon>Cryptococcus neoformans species complex</taxon>
    </lineage>
</organism>
<proteinExistence type="predicted"/>
<dbReference type="PaxDb" id="214684-Q5KES6"/>
<dbReference type="HOGENOM" id="CLU_1488949_0_0_1"/>
<reference evidence="1 2" key="1">
    <citation type="journal article" date="2005" name="Science">
        <title>The genome of the basidiomycetous yeast and human pathogen Cryptococcus neoformans.</title>
        <authorList>
            <person name="Loftus B.J."/>
            <person name="Fung E."/>
            <person name="Roncaglia P."/>
            <person name="Rowley D."/>
            <person name="Amedeo P."/>
            <person name="Bruno D."/>
            <person name="Vamathevan J."/>
            <person name="Miranda M."/>
            <person name="Anderson I.J."/>
            <person name="Fraser J.A."/>
            <person name="Allen J.E."/>
            <person name="Bosdet I.E."/>
            <person name="Brent M.R."/>
            <person name="Chiu R."/>
            <person name="Doering T.L."/>
            <person name="Donlin M.J."/>
            <person name="D'Souza C.A."/>
            <person name="Fox D.S."/>
            <person name="Grinberg V."/>
            <person name="Fu J."/>
            <person name="Fukushima M."/>
            <person name="Haas B.J."/>
            <person name="Huang J.C."/>
            <person name="Janbon G."/>
            <person name="Jones S.J."/>
            <person name="Koo H.L."/>
            <person name="Krzywinski M.I."/>
            <person name="Kwon-Chung J.K."/>
            <person name="Lengeler K.B."/>
            <person name="Maiti R."/>
            <person name="Marra M.A."/>
            <person name="Marra R.E."/>
            <person name="Mathewson C.A."/>
            <person name="Mitchell T.G."/>
            <person name="Pertea M."/>
            <person name="Riggs F.R."/>
            <person name="Salzberg S.L."/>
            <person name="Schein J.E."/>
            <person name="Shvartsbeyn A."/>
            <person name="Shin H."/>
            <person name="Shumway M."/>
            <person name="Specht C.A."/>
            <person name="Suh B.B."/>
            <person name="Tenney A."/>
            <person name="Utterback T.R."/>
            <person name="Wickes B.L."/>
            <person name="Wortman J.R."/>
            <person name="Wye N.H."/>
            <person name="Kronstad J.W."/>
            <person name="Lodge J.K."/>
            <person name="Heitman J."/>
            <person name="Davis R.W."/>
            <person name="Fraser C.M."/>
            <person name="Hyman R.W."/>
        </authorList>
    </citation>
    <scope>NUCLEOTIDE SEQUENCE [LARGE SCALE GENOMIC DNA]</scope>
    <source>
        <strain evidence="2">JEC21 / ATCC MYA-565</strain>
    </source>
</reference>
<accession>Q55RE4</accession>
<dbReference type="VEuPathDB" id="FungiDB:CNF04430"/>
<evidence type="ECO:0000313" key="2">
    <source>
        <dbReference type="Proteomes" id="UP000002149"/>
    </source>
</evidence>
<dbReference type="STRING" id="214684.Q5KES6"/>
<gene>
    <name evidence="1" type="ordered locus">CNF04430</name>
</gene>
<keyword evidence="2" id="KW-1185">Reference proteome</keyword>
<dbReference type="RefSeq" id="XP_571406.1">
    <property type="nucleotide sequence ID" value="XM_571406.2"/>
</dbReference>
<accession>Q5KES6</accession>
<dbReference type="OMA" id="CNVTREM"/>
<evidence type="ECO:0000313" key="1">
    <source>
        <dbReference type="EMBL" id="AAW44099.1"/>
    </source>
</evidence>
<dbReference type="AlphaFoldDB" id="Q5KES6"/>
<dbReference type="EMBL" id="AE017346">
    <property type="protein sequence ID" value="AAW44099.1"/>
    <property type="molecule type" value="Genomic_DNA"/>
</dbReference>